<organism evidence="1 2">
    <name type="scientific">Endozoicomonas euniceicola</name>
    <dbReference type="NCBI Taxonomy" id="1234143"/>
    <lineage>
        <taxon>Bacteria</taxon>
        <taxon>Pseudomonadati</taxon>
        <taxon>Pseudomonadota</taxon>
        <taxon>Gammaproteobacteria</taxon>
        <taxon>Oceanospirillales</taxon>
        <taxon>Endozoicomonadaceae</taxon>
        <taxon>Endozoicomonas</taxon>
    </lineage>
</organism>
<dbReference type="Proteomes" id="UP001163255">
    <property type="component" value="Chromosome"/>
</dbReference>
<keyword evidence="2" id="KW-1185">Reference proteome</keyword>
<proteinExistence type="predicted"/>
<gene>
    <name evidence="1" type="ORF">NX720_22515</name>
</gene>
<name>A0ABY6GS49_9GAMM</name>
<accession>A0ABY6GS49</accession>
<evidence type="ECO:0000313" key="1">
    <source>
        <dbReference type="EMBL" id="UYM15582.1"/>
    </source>
</evidence>
<reference evidence="1" key="1">
    <citation type="submission" date="2022-10" db="EMBL/GenBank/DDBJ databases">
        <title>Completed Genome Sequence of two octocoral isolated bacterium, Endozoicomonas euniceicola EF212T and Endozoicomonas gorgoniicola PS125T.</title>
        <authorList>
            <person name="Chiou Y.-J."/>
            <person name="Chen Y.-H."/>
        </authorList>
    </citation>
    <scope>NUCLEOTIDE SEQUENCE</scope>
    <source>
        <strain evidence="1">EF212</strain>
    </source>
</reference>
<protein>
    <submittedName>
        <fullName evidence="1">Uncharacterized protein</fullName>
    </submittedName>
</protein>
<dbReference type="EMBL" id="CP103300">
    <property type="protein sequence ID" value="UYM15582.1"/>
    <property type="molecule type" value="Genomic_DNA"/>
</dbReference>
<dbReference type="RefSeq" id="WP_262597672.1">
    <property type="nucleotide sequence ID" value="NZ_CP103300.1"/>
</dbReference>
<evidence type="ECO:0000313" key="2">
    <source>
        <dbReference type="Proteomes" id="UP001163255"/>
    </source>
</evidence>
<sequence>MKTDSWLIKQEPVKLPVIVLDPSCLSAPDLPARDNDSSLQAVLQQHAELCEMNLPLLLLQRKELRCHQNVLVLHSQLWKQKTSQPEYRTNNLANRLIRHIFS</sequence>